<keyword evidence="1" id="KW-0175">Coiled coil</keyword>
<dbReference type="EnsemblMetazoa" id="CapteT190371">
    <property type="protein sequence ID" value="CapteP190371"/>
    <property type="gene ID" value="CapteG190371"/>
</dbReference>
<evidence type="ECO:0000313" key="3">
    <source>
        <dbReference type="EMBL" id="ELT91448.1"/>
    </source>
</evidence>
<evidence type="ECO:0000256" key="2">
    <source>
        <dbReference type="SAM" id="MobiDB-lite"/>
    </source>
</evidence>
<feature type="coiled-coil region" evidence="1">
    <location>
        <begin position="145"/>
        <end position="172"/>
    </location>
</feature>
<organism evidence="3">
    <name type="scientific">Capitella teleta</name>
    <name type="common">Polychaete worm</name>
    <dbReference type="NCBI Taxonomy" id="283909"/>
    <lineage>
        <taxon>Eukaryota</taxon>
        <taxon>Metazoa</taxon>
        <taxon>Spiralia</taxon>
        <taxon>Lophotrochozoa</taxon>
        <taxon>Annelida</taxon>
        <taxon>Polychaeta</taxon>
        <taxon>Sedentaria</taxon>
        <taxon>Scolecida</taxon>
        <taxon>Capitellidae</taxon>
        <taxon>Capitella</taxon>
    </lineage>
</organism>
<dbReference type="EMBL" id="KB310489">
    <property type="protein sequence ID" value="ELT91448.1"/>
    <property type="molecule type" value="Genomic_DNA"/>
</dbReference>
<gene>
    <name evidence="3" type="ORF">CAPTEDRAFT_190371</name>
</gene>
<evidence type="ECO:0000313" key="5">
    <source>
        <dbReference type="Proteomes" id="UP000014760"/>
    </source>
</evidence>
<protein>
    <submittedName>
        <fullName evidence="3 4">Uncharacterized protein</fullName>
    </submittedName>
</protein>
<reference evidence="4" key="3">
    <citation type="submission" date="2015-06" db="UniProtKB">
        <authorList>
            <consortium name="EnsemblMetazoa"/>
        </authorList>
    </citation>
    <scope>IDENTIFICATION</scope>
</reference>
<sequence length="359" mass="41174">MWRQGSPAFSRKSLSWVHKIRTTWVVVIRSSWRPHSVSALLHWPEMGLDPSRWVVQYRESGIVGSCELLGNSFSPKEGRLFTHQWENCIFPDPRIMTTGGDAFRKKAEPQLNRRRQMDKDRALGTATNPSSSKFGSALLSSTQDGRALNNEVSKLERQLKRTQLHIEHEQKRFLQKQQQLPEPTLIVVRPPSPLLTKKFLYWNKTSDAPYTHAPDEPSYMNSIRSKVRAPLAQPTIDAFSVKVRKKKNIWEEALNEDAHFTSAVQPCWPLTSVEEAELRAGWQLHARPTTAPGVVLKNPMTVQHRVDSAKRKPGILKNNSKATFITEVLQAKKETEGSVRKYVLKKPTTMRKKEVQWRS</sequence>
<evidence type="ECO:0000256" key="1">
    <source>
        <dbReference type="SAM" id="Coils"/>
    </source>
</evidence>
<reference evidence="3 5" key="2">
    <citation type="journal article" date="2013" name="Nature">
        <title>Insights into bilaterian evolution from three spiralian genomes.</title>
        <authorList>
            <person name="Simakov O."/>
            <person name="Marletaz F."/>
            <person name="Cho S.J."/>
            <person name="Edsinger-Gonzales E."/>
            <person name="Havlak P."/>
            <person name="Hellsten U."/>
            <person name="Kuo D.H."/>
            <person name="Larsson T."/>
            <person name="Lv J."/>
            <person name="Arendt D."/>
            <person name="Savage R."/>
            <person name="Osoegawa K."/>
            <person name="de Jong P."/>
            <person name="Grimwood J."/>
            <person name="Chapman J.A."/>
            <person name="Shapiro H."/>
            <person name="Aerts A."/>
            <person name="Otillar R.P."/>
            <person name="Terry A.Y."/>
            <person name="Boore J.L."/>
            <person name="Grigoriev I.V."/>
            <person name="Lindberg D.R."/>
            <person name="Seaver E.C."/>
            <person name="Weisblat D.A."/>
            <person name="Putnam N.H."/>
            <person name="Rokhsar D.S."/>
        </authorList>
    </citation>
    <scope>NUCLEOTIDE SEQUENCE</scope>
    <source>
        <strain evidence="3 5">I ESC-2004</strain>
    </source>
</reference>
<name>R7TCJ1_CAPTE</name>
<feature type="region of interest" description="Disordered" evidence="2">
    <location>
        <begin position="104"/>
        <end position="136"/>
    </location>
</feature>
<dbReference type="OrthoDB" id="6140847at2759"/>
<reference evidence="5" key="1">
    <citation type="submission" date="2012-12" db="EMBL/GenBank/DDBJ databases">
        <authorList>
            <person name="Hellsten U."/>
            <person name="Grimwood J."/>
            <person name="Chapman J.A."/>
            <person name="Shapiro H."/>
            <person name="Aerts A."/>
            <person name="Otillar R.P."/>
            <person name="Terry A.Y."/>
            <person name="Boore J.L."/>
            <person name="Simakov O."/>
            <person name="Marletaz F."/>
            <person name="Cho S.-J."/>
            <person name="Edsinger-Gonzales E."/>
            <person name="Havlak P."/>
            <person name="Kuo D.-H."/>
            <person name="Larsson T."/>
            <person name="Lv J."/>
            <person name="Arendt D."/>
            <person name="Savage R."/>
            <person name="Osoegawa K."/>
            <person name="de Jong P."/>
            <person name="Lindberg D.R."/>
            <person name="Seaver E.C."/>
            <person name="Weisblat D.A."/>
            <person name="Putnam N.H."/>
            <person name="Grigoriev I.V."/>
            <person name="Rokhsar D.S."/>
        </authorList>
    </citation>
    <scope>NUCLEOTIDE SEQUENCE</scope>
    <source>
        <strain evidence="5">I ESC-2004</strain>
    </source>
</reference>
<dbReference type="Proteomes" id="UP000014760">
    <property type="component" value="Unassembled WGS sequence"/>
</dbReference>
<dbReference type="EMBL" id="AMQN01013783">
    <property type="status" value="NOT_ANNOTATED_CDS"/>
    <property type="molecule type" value="Genomic_DNA"/>
</dbReference>
<dbReference type="HOGENOM" id="CLU_772202_0_0_1"/>
<accession>R7TCJ1</accession>
<evidence type="ECO:0000313" key="4">
    <source>
        <dbReference type="EnsemblMetazoa" id="CapteP190371"/>
    </source>
</evidence>
<dbReference type="AlphaFoldDB" id="R7TCJ1"/>
<keyword evidence="5" id="KW-1185">Reference proteome</keyword>
<proteinExistence type="predicted"/>